<sequence>MDDQGTGTRKDRAGRADEVKLDLIAVVVAVDESEPCLLTIGQADTLPSGPFALEYRSPQSGLRGWVEQQTGQPLGYIEQLYTFADRDRIGAERQQRVISISYLALTSKEKATGSSKCGWRSWYDYFPWEDHRSGPPPVVLDVVRPRLIVWADGASDAATRRERRQRAAIAFGFDDRYWNEELVLQRYELLYEAGLVQEAGSGREATSPPLVPSKSMVADHRRIVATGIARLRSKIKYRPVVFELMRPTFTLLQLQRTVEALAGRLIHKPNFRRLIEQQELVEETGETTAETGGRPAKLYRFRHAVLDERAIAGTKLPLARG</sequence>
<dbReference type="Pfam" id="PF21906">
    <property type="entry name" value="WHD_NrtR"/>
    <property type="match status" value="1"/>
</dbReference>
<dbReference type="InterPro" id="IPR015797">
    <property type="entry name" value="NUDIX_hydrolase-like_dom_sf"/>
</dbReference>
<dbReference type="Gene3D" id="3.90.79.10">
    <property type="entry name" value="Nucleoside Triphosphate Pyrophosphohydrolase"/>
    <property type="match status" value="1"/>
</dbReference>
<organism evidence="2 3">
    <name type="scientific">Mesorhizobium onobrychidis</name>
    <dbReference type="NCBI Taxonomy" id="2775404"/>
    <lineage>
        <taxon>Bacteria</taxon>
        <taxon>Pseudomonadati</taxon>
        <taxon>Pseudomonadota</taxon>
        <taxon>Alphaproteobacteria</taxon>
        <taxon>Hyphomicrobiales</taxon>
        <taxon>Phyllobacteriaceae</taxon>
        <taxon>Mesorhizobium</taxon>
    </lineage>
</organism>
<dbReference type="PIRSF" id="PIRSF019423">
    <property type="entry name" value="NMN_biosyn"/>
    <property type="match status" value="1"/>
</dbReference>
<evidence type="ECO:0000313" key="3">
    <source>
        <dbReference type="Proteomes" id="UP001058098"/>
    </source>
</evidence>
<protein>
    <recommendedName>
        <fullName evidence="1">NrtR DNA-binding winged helix domain-containing protein</fullName>
    </recommendedName>
</protein>
<proteinExistence type="predicted"/>
<dbReference type="InterPro" id="IPR054105">
    <property type="entry name" value="WHD_NrtR"/>
</dbReference>
<dbReference type="InterPro" id="IPR036388">
    <property type="entry name" value="WH-like_DNA-bd_sf"/>
</dbReference>
<gene>
    <name evidence="2" type="ORF">IHQ72_32460</name>
</gene>
<evidence type="ECO:0000259" key="1">
    <source>
        <dbReference type="Pfam" id="PF21906"/>
    </source>
</evidence>
<dbReference type="Gene3D" id="1.10.10.10">
    <property type="entry name" value="Winged helix-like DNA-binding domain superfamily/Winged helix DNA-binding domain"/>
    <property type="match status" value="1"/>
</dbReference>
<dbReference type="SUPFAM" id="SSF55811">
    <property type="entry name" value="Nudix"/>
    <property type="match status" value="1"/>
</dbReference>
<accession>A0ABY5QVU5</accession>
<name>A0ABY5QVU5_9HYPH</name>
<keyword evidence="3" id="KW-1185">Reference proteome</keyword>
<dbReference type="RefSeq" id="WP_258119901.1">
    <property type="nucleotide sequence ID" value="NZ_CP062229.1"/>
</dbReference>
<dbReference type="Proteomes" id="UP001058098">
    <property type="component" value="Chromosome"/>
</dbReference>
<dbReference type="EMBL" id="CP062229">
    <property type="protein sequence ID" value="UVC15218.1"/>
    <property type="molecule type" value="Genomic_DNA"/>
</dbReference>
<dbReference type="SUPFAM" id="SSF46785">
    <property type="entry name" value="Winged helix' DNA-binding domain"/>
    <property type="match status" value="1"/>
</dbReference>
<feature type="domain" description="NrtR DNA-binding winged helix" evidence="1">
    <location>
        <begin position="241"/>
        <end position="301"/>
    </location>
</feature>
<dbReference type="InterPro" id="IPR036390">
    <property type="entry name" value="WH_DNA-bd_sf"/>
</dbReference>
<evidence type="ECO:0000313" key="2">
    <source>
        <dbReference type="EMBL" id="UVC15218.1"/>
    </source>
</evidence>
<dbReference type="InterPro" id="IPR011213">
    <property type="entry name" value="NMN_biosyn"/>
</dbReference>
<reference evidence="2" key="1">
    <citation type="submission" date="2020-09" db="EMBL/GenBank/DDBJ databases">
        <title>Rhizobia associated with sainfoin plants.</title>
        <authorList>
            <person name="Asharfi S."/>
            <person name="Kuzmanovic N."/>
            <person name="Bunk B."/>
            <person name="Sproeer C."/>
            <person name="Becker M."/>
            <person name="Thuenen T."/>
        </authorList>
    </citation>
    <scope>NUCLEOTIDE SEQUENCE</scope>
    <source>
        <strain evidence="2">OM4</strain>
    </source>
</reference>